<sequence>MAWKTFLPSSPSTSSGVRKEGDESHMLCLLPQEILELIESYLFIGDRLAFKATCQATKLLQNPPLTYEKSKHCPYFSCPKLILRRNDDDVQLFDFAYNSLYVSEIPEFKDAEIRCSKYGWLLMSNGNSKSLFLFNPFTNQKRIDIPWITLDHVTAMSFDFPPTSSSWSVFGVFYHEEGELAGLISVANVKSGKRSQNWRVRNIFKKPDNFQVSTGALVSHNDRYYFLDVKGRVALFDPEHRRQYFYSQPIGFRDVNSENVNQSFLVAGLDGGDVFAVIVSHDATKVSVYKLNPGNKRWVRVESLENIMVFVSVTSSFWAKAAEKWMGNKIYFPKFHGENGIFYSLTTQKYHSYDGRFSTQEPSQLIDMDSATWIQPYL</sequence>
<proteinExistence type="predicted"/>
<accession>A0AAV1DKT1</accession>
<name>A0AAV1DKT1_OLDCO</name>
<keyword evidence="3" id="KW-1185">Reference proteome</keyword>
<dbReference type="PANTHER" id="PTHR33127">
    <property type="entry name" value="TRANSMEMBRANE PROTEIN"/>
    <property type="match status" value="1"/>
</dbReference>
<dbReference type="Pfam" id="PF03478">
    <property type="entry name" value="Beta-prop_KIB1-4"/>
    <property type="match status" value="1"/>
</dbReference>
<feature type="domain" description="KIB1-4 beta-propeller" evidence="1">
    <location>
        <begin position="93"/>
        <end position="337"/>
    </location>
</feature>
<dbReference type="InterPro" id="IPR005174">
    <property type="entry name" value="KIB1-4_b-propeller"/>
</dbReference>
<dbReference type="AlphaFoldDB" id="A0AAV1DKT1"/>
<evidence type="ECO:0000259" key="1">
    <source>
        <dbReference type="Pfam" id="PF03478"/>
    </source>
</evidence>
<gene>
    <name evidence="2" type="ORF">OLC1_LOCUS16570</name>
</gene>
<organism evidence="2 3">
    <name type="scientific">Oldenlandia corymbosa var. corymbosa</name>
    <dbReference type="NCBI Taxonomy" id="529605"/>
    <lineage>
        <taxon>Eukaryota</taxon>
        <taxon>Viridiplantae</taxon>
        <taxon>Streptophyta</taxon>
        <taxon>Embryophyta</taxon>
        <taxon>Tracheophyta</taxon>
        <taxon>Spermatophyta</taxon>
        <taxon>Magnoliopsida</taxon>
        <taxon>eudicotyledons</taxon>
        <taxon>Gunneridae</taxon>
        <taxon>Pentapetalae</taxon>
        <taxon>asterids</taxon>
        <taxon>lamiids</taxon>
        <taxon>Gentianales</taxon>
        <taxon>Rubiaceae</taxon>
        <taxon>Rubioideae</taxon>
        <taxon>Spermacoceae</taxon>
        <taxon>Hedyotis-Oldenlandia complex</taxon>
        <taxon>Oldenlandia</taxon>
    </lineage>
</organism>
<evidence type="ECO:0000313" key="2">
    <source>
        <dbReference type="EMBL" id="CAI9108488.1"/>
    </source>
</evidence>
<reference evidence="2" key="1">
    <citation type="submission" date="2023-03" db="EMBL/GenBank/DDBJ databases">
        <authorList>
            <person name="Julca I."/>
        </authorList>
    </citation>
    <scope>NUCLEOTIDE SEQUENCE</scope>
</reference>
<dbReference type="EMBL" id="OX459123">
    <property type="protein sequence ID" value="CAI9108488.1"/>
    <property type="molecule type" value="Genomic_DNA"/>
</dbReference>
<dbReference type="Proteomes" id="UP001161247">
    <property type="component" value="Chromosome 6"/>
</dbReference>
<dbReference type="PANTHER" id="PTHR33127:SF5">
    <property type="entry name" value="TRANSMEMBRANE PROTEIN"/>
    <property type="match status" value="1"/>
</dbReference>
<dbReference type="SUPFAM" id="SSF63829">
    <property type="entry name" value="Calcium-dependent phosphotriesterase"/>
    <property type="match status" value="1"/>
</dbReference>
<protein>
    <submittedName>
        <fullName evidence="2">OLC1v1008086C1</fullName>
    </submittedName>
</protein>
<evidence type="ECO:0000313" key="3">
    <source>
        <dbReference type="Proteomes" id="UP001161247"/>
    </source>
</evidence>